<name>A0A1Q3D6N2_CEPFO</name>
<dbReference type="OrthoDB" id="1725534at2759"/>
<dbReference type="InParanoid" id="A0A1Q3D6N2"/>
<reference evidence="2" key="1">
    <citation type="submission" date="2016-04" db="EMBL/GenBank/DDBJ databases">
        <title>Cephalotus genome sequencing.</title>
        <authorList>
            <person name="Fukushima K."/>
            <person name="Hasebe M."/>
            <person name="Fang X."/>
        </authorList>
    </citation>
    <scope>NUCLEOTIDE SEQUENCE [LARGE SCALE GENOMIC DNA]</scope>
    <source>
        <strain evidence="2">cv. St1</strain>
    </source>
</reference>
<proteinExistence type="predicted"/>
<comment type="caution">
    <text evidence="1">The sequence shown here is derived from an EMBL/GenBank/DDBJ whole genome shotgun (WGS) entry which is preliminary data.</text>
</comment>
<dbReference type="PANTHER" id="PTHR34222">
    <property type="entry name" value="GAG_PRE-INTEGRS DOMAIN-CONTAINING PROTEIN"/>
    <property type="match status" value="1"/>
</dbReference>
<evidence type="ECO:0000313" key="2">
    <source>
        <dbReference type="Proteomes" id="UP000187406"/>
    </source>
</evidence>
<evidence type="ECO:0000313" key="1">
    <source>
        <dbReference type="EMBL" id="GAV87963.1"/>
    </source>
</evidence>
<keyword evidence="2" id="KW-1185">Reference proteome</keyword>
<dbReference type="AlphaFoldDB" id="A0A1Q3D6N2"/>
<protein>
    <submittedName>
        <fullName evidence="1">UBN2_3 domain-containing protein</fullName>
    </submittedName>
</protein>
<dbReference type="Proteomes" id="UP000187406">
    <property type="component" value="Unassembled WGS sequence"/>
</dbReference>
<dbReference type="EMBL" id="BDDD01004605">
    <property type="protein sequence ID" value="GAV87963.1"/>
    <property type="molecule type" value="Genomic_DNA"/>
</dbReference>
<dbReference type="PANTHER" id="PTHR34222:SF98">
    <property type="match status" value="1"/>
</dbReference>
<organism evidence="1 2">
    <name type="scientific">Cephalotus follicularis</name>
    <name type="common">Albany pitcher plant</name>
    <dbReference type="NCBI Taxonomy" id="3775"/>
    <lineage>
        <taxon>Eukaryota</taxon>
        <taxon>Viridiplantae</taxon>
        <taxon>Streptophyta</taxon>
        <taxon>Embryophyta</taxon>
        <taxon>Tracheophyta</taxon>
        <taxon>Spermatophyta</taxon>
        <taxon>Magnoliopsida</taxon>
        <taxon>eudicotyledons</taxon>
        <taxon>Gunneridae</taxon>
        <taxon>Pentapetalae</taxon>
        <taxon>rosids</taxon>
        <taxon>fabids</taxon>
        <taxon>Oxalidales</taxon>
        <taxon>Cephalotaceae</taxon>
        <taxon>Cephalotus</taxon>
    </lineage>
</organism>
<accession>A0A1Q3D6N2</accession>
<feature type="non-terminal residue" evidence="1">
    <location>
        <position position="1"/>
    </location>
</feature>
<gene>
    <name evidence="1" type="ORF">CFOL_v3_31387</name>
</gene>
<sequence>LINSMQARITRSFLLLDSANKIWNTAAHTYSQTGNDVRVYDLKKRVHETKQGEMTVAQYFAELNTLWQELDFYQDFQPERPVDTTKFQKWVDKEHVFDFLARLTLDYDQTRSQILGRDPFPSLRQTYAYVQKEESRRIAMMPSNN</sequence>